<dbReference type="OrthoDB" id="292181at2"/>
<dbReference type="AlphaFoldDB" id="A0A1I3FEY8"/>
<evidence type="ECO:0000313" key="2">
    <source>
        <dbReference type="EMBL" id="SFI09491.1"/>
    </source>
</evidence>
<keyword evidence="3" id="KW-1185">Reference proteome</keyword>
<dbReference type="Proteomes" id="UP000199518">
    <property type="component" value="Unassembled WGS sequence"/>
</dbReference>
<name>A0A1I3FEY8_9PLAN</name>
<feature type="compositionally biased region" description="Low complexity" evidence="1">
    <location>
        <begin position="57"/>
        <end position="75"/>
    </location>
</feature>
<accession>A0A1I3FEY8</accession>
<organism evidence="2 3">
    <name type="scientific">Planctomicrobium piriforme</name>
    <dbReference type="NCBI Taxonomy" id="1576369"/>
    <lineage>
        <taxon>Bacteria</taxon>
        <taxon>Pseudomonadati</taxon>
        <taxon>Planctomycetota</taxon>
        <taxon>Planctomycetia</taxon>
        <taxon>Planctomycetales</taxon>
        <taxon>Planctomycetaceae</taxon>
        <taxon>Planctomicrobium</taxon>
    </lineage>
</organism>
<evidence type="ECO:0000256" key="1">
    <source>
        <dbReference type="SAM" id="MobiDB-lite"/>
    </source>
</evidence>
<evidence type="ECO:0000313" key="3">
    <source>
        <dbReference type="Proteomes" id="UP000199518"/>
    </source>
</evidence>
<dbReference type="EMBL" id="FOQD01000005">
    <property type="protein sequence ID" value="SFI09491.1"/>
    <property type="molecule type" value="Genomic_DNA"/>
</dbReference>
<dbReference type="RefSeq" id="WP_092049164.1">
    <property type="nucleotide sequence ID" value="NZ_FOQD01000005.1"/>
</dbReference>
<reference evidence="3" key="1">
    <citation type="submission" date="2016-10" db="EMBL/GenBank/DDBJ databases">
        <authorList>
            <person name="Varghese N."/>
            <person name="Submissions S."/>
        </authorList>
    </citation>
    <scope>NUCLEOTIDE SEQUENCE [LARGE SCALE GENOMIC DNA]</scope>
    <source>
        <strain evidence="3">DSM 26348</strain>
    </source>
</reference>
<sequence length="90" mass="10092">MFRRQFQALGLLALLVGLIGSRAEAIEISPNNPYRNYNLTGINYASVQWEREHQKKPAATQPAPQVPAADDAAAKPPSAFHRFWQTFRGK</sequence>
<protein>
    <submittedName>
        <fullName evidence="2">Uncharacterized protein</fullName>
    </submittedName>
</protein>
<gene>
    <name evidence="2" type="ORF">SAMN05421753_105203</name>
</gene>
<feature type="region of interest" description="Disordered" evidence="1">
    <location>
        <begin position="51"/>
        <end position="75"/>
    </location>
</feature>
<proteinExistence type="predicted"/>